<evidence type="ECO:0000256" key="1">
    <source>
        <dbReference type="SAM" id="Coils"/>
    </source>
</evidence>
<proteinExistence type="predicted"/>
<feature type="coiled-coil region" evidence="1">
    <location>
        <begin position="245"/>
        <end position="364"/>
    </location>
</feature>
<dbReference type="AlphaFoldDB" id="A0AAV8A612"/>
<dbReference type="EMBL" id="JANTQA010000015">
    <property type="protein sequence ID" value="KAJ3448217.1"/>
    <property type="molecule type" value="Genomic_DNA"/>
</dbReference>
<evidence type="ECO:0000313" key="3">
    <source>
        <dbReference type="EMBL" id="KAJ3448217.1"/>
    </source>
</evidence>
<comment type="caution">
    <text evidence="3">The sequence shown here is derived from an EMBL/GenBank/DDBJ whole genome shotgun (WGS) entry which is preliminary data.</text>
</comment>
<reference evidence="3" key="1">
    <citation type="submission" date="2022-08" db="EMBL/GenBank/DDBJ databases">
        <title>Novel sulphate-reducing endosymbionts in the free-living metamonad Anaeramoeba.</title>
        <authorList>
            <person name="Jerlstrom-Hultqvist J."/>
            <person name="Cepicka I."/>
            <person name="Gallot-Lavallee L."/>
            <person name="Salas-Leiva D."/>
            <person name="Curtis B.A."/>
            <person name="Zahonova K."/>
            <person name="Pipaliya S."/>
            <person name="Dacks J."/>
            <person name="Roger A.J."/>
        </authorList>
    </citation>
    <scope>NUCLEOTIDE SEQUENCE</scope>
    <source>
        <strain evidence="3">Busselton2</strain>
    </source>
</reference>
<name>A0AAV8A612_9EUKA</name>
<protein>
    <submittedName>
        <fullName evidence="3">A-type inclusion protein</fullName>
    </submittedName>
</protein>
<evidence type="ECO:0000313" key="4">
    <source>
        <dbReference type="Proteomes" id="UP001146793"/>
    </source>
</evidence>
<gene>
    <name evidence="3" type="ORF">M0812_00694</name>
</gene>
<evidence type="ECO:0000256" key="2">
    <source>
        <dbReference type="SAM" id="MobiDB-lite"/>
    </source>
</evidence>
<sequence>MSIPLNKKLGLKVKIPDLSQKPKNRLPTPELLLPQTPNITPPSPMSPLVESRELNKNNGQLPKREINSIEEAKQYLSEIQQILKEADESKQRLQKEMHKETERHDKRVAKLVKKRKNQRLAVNQLQAQAANETLEIIREMKTLNESVLKCDGQMTSLKEELTTVQSKSVQMEQKNNQRLSDLNQELDRANSKNQNLQIHLSSFERSFSDTIKSFDSCVEESKLIVSKFEAFQKTGKKKYKSDLSMDMMKEMKEDFQKQHKDLKQMESDYNNLSRIMNNKSDKISKYEIQLMKKREKEKKILDRINKLELKLKKEKENNITLSIQIKSSDFSEFSFQVEHLKSLNQNIKKEYVQLIEDRQRLLQRRKVKEKYTNSLNFSNIVQVKKIREKLTSKLSQVQQSKINMRKKVDQKKEKLCNELLPKEMESYVQMYKSDIDNCRHQIKILESMMF</sequence>
<accession>A0AAV8A612</accession>
<feature type="compositionally biased region" description="Low complexity" evidence="2">
    <location>
        <begin position="26"/>
        <end position="37"/>
    </location>
</feature>
<keyword evidence="1" id="KW-0175">Coiled coil</keyword>
<feature type="coiled-coil region" evidence="1">
    <location>
        <begin position="69"/>
        <end position="206"/>
    </location>
</feature>
<organism evidence="3 4">
    <name type="scientific">Anaeramoeba flamelloides</name>
    <dbReference type="NCBI Taxonomy" id="1746091"/>
    <lineage>
        <taxon>Eukaryota</taxon>
        <taxon>Metamonada</taxon>
        <taxon>Anaeramoebidae</taxon>
        <taxon>Anaeramoeba</taxon>
    </lineage>
</organism>
<dbReference type="Proteomes" id="UP001146793">
    <property type="component" value="Unassembled WGS sequence"/>
</dbReference>
<feature type="region of interest" description="Disordered" evidence="2">
    <location>
        <begin position="15"/>
        <end position="46"/>
    </location>
</feature>